<proteinExistence type="predicted"/>
<accession>A0A8F7KQP6</accession>
<geneLocation type="plasmid" evidence="4">
    <name>phvKpST15_NDM-1_2501</name>
</geneLocation>
<dbReference type="EMBL" id="MW911668">
    <property type="protein sequence ID" value="QXV90165.1"/>
    <property type="molecule type" value="Genomic_DNA"/>
</dbReference>
<geneLocation type="plasmid" evidence="5">
    <name>phvKpST147_NDM-1_2566</name>
</geneLocation>
<protein>
    <submittedName>
        <fullName evidence="4">Uncharacterized protein</fullName>
    </submittedName>
</protein>
<dbReference type="EMBL" id="MW911669">
    <property type="protein sequence ID" value="QXV90611.1"/>
    <property type="molecule type" value="Genomic_DNA"/>
</dbReference>
<dbReference type="AlphaFoldDB" id="A0A8F7KQP6"/>
<organism evidence="4">
    <name type="scientific">Klebsiella pneumoniae subsp. pneumoniae</name>
    <dbReference type="NCBI Taxonomy" id="72407"/>
    <lineage>
        <taxon>Bacteria</taxon>
        <taxon>Pseudomonadati</taxon>
        <taxon>Pseudomonadota</taxon>
        <taxon>Gammaproteobacteria</taxon>
        <taxon>Enterobacterales</taxon>
        <taxon>Enterobacteriaceae</taxon>
        <taxon>Klebsiella/Raoultella group</taxon>
        <taxon>Klebsiella</taxon>
        <taxon>Klebsiella pneumoniae complex</taxon>
    </lineage>
</organism>
<evidence type="ECO:0000313" key="3">
    <source>
        <dbReference type="EMBL" id="QXV90165.1"/>
    </source>
</evidence>
<evidence type="ECO:0000313" key="4">
    <source>
        <dbReference type="EMBL" id="QXV90611.1"/>
    </source>
</evidence>
<dbReference type="EMBL" id="MW911666">
    <property type="protein sequence ID" value="QXV89269.1"/>
    <property type="molecule type" value="Genomic_DNA"/>
</dbReference>
<keyword evidence="4" id="KW-0614">Plasmid</keyword>
<evidence type="ECO:0000313" key="5">
    <source>
        <dbReference type="EMBL" id="QXV91605.1"/>
    </source>
</evidence>
<sequence>MLPLADMKSSRCLCAAQVRKVTFFPRPSTQHPGGSTQ</sequence>
<dbReference type="EMBL" id="MW911667">
    <property type="protein sequence ID" value="QXV89817.1"/>
    <property type="molecule type" value="Genomic_DNA"/>
</dbReference>
<reference evidence="4" key="1">
    <citation type="journal article" date="2021" name="Antibiotics">
        <title>Emergence of Hybrid Resistance and Virulence Plasmids Harboring New Delhi Metallo-beta-Lactamase in Klebsiella pneumoniae in Russia.</title>
        <authorList>
            <person name="Starkova P."/>
            <person name="Lazareva I."/>
            <person name="Avdeeva A."/>
            <person name="Sulian O."/>
            <person name="Likholetova D."/>
            <person name="Ageevets V."/>
            <person name="Lebedeva M."/>
            <person name="Gostev V."/>
            <person name="Sopova J."/>
            <person name="Sidorenko S."/>
        </authorList>
    </citation>
    <scope>NUCLEOTIDE SEQUENCE</scope>
    <source>
        <plasmid evidence="5">phvKpST147_NDM-1_2566</plasmid>
        <plasmid evidence="4">phvKpST15_NDM-1_2501</plasmid>
        <plasmid evidence="2">phvKpST395_2024</plasmid>
        <plasmid evidence="1">phvKpST395_NDM-1_1971</plasmid>
        <plasmid evidence="3">phvKpST874_NDM-1_2471</plasmid>
    </source>
</reference>
<evidence type="ECO:0000313" key="1">
    <source>
        <dbReference type="EMBL" id="QXV89269.1"/>
    </source>
</evidence>
<name>A0A8F7KQP6_KLEPN</name>
<evidence type="ECO:0000313" key="2">
    <source>
        <dbReference type="EMBL" id="QXV89817.1"/>
    </source>
</evidence>
<geneLocation type="plasmid" evidence="2">
    <name>phvKpST395_2024</name>
</geneLocation>
<dbReference type="EMBL" id="MW911671">
    <property type="protein sequence ID" value="QXV91605.1"/>
    <property type="molecule type" value="Genomic_DNA"/>
</dbReference>
<geneLocation type="plasmid" evidence="1">
    <name>phvKpST395_NDM-1_1971</name>
</geneLocation>
<geneLocation type="plasmid" evidence="3">
    <name>phvKpST874_NDM-1_2471</name>
</geneLocation>